<dbReference type="EMBL" id="NVVJ01000067">
    <property type="protein sequence ID" value="PCJ22021.1"/>
    <property type="molecule type" value="Genomic_DNA"/>
</dbReference>
<protein>
    <recommendedName>
        <fullName evidence="2">3-keto-alpha-glucoside-1,2-lyase/3-keto-2-hydroxy-glucal hydratase domain-containing protein</fullName>
    </recommendedName>
</protein>
<gene>
    <name evidence="3" type="ORF">COA96_14920</name>
</gene>
<evidence type="ECO:0000313" key="4">
    <source>
        <dbReference type="Proteomes" id="UP000218327"/>
    </source>
</evidence>
<feature type="chain" id="PRO_5012291722" description="3-keto-alpha-glucoside-1,2-lyase/3-keto-2-hydroxy-glucal hydratase domain-containing protein" evidence="1">
    <location>
        <begin position="20"/>
        <end position="253"/>
    </location>
</feature>
<dbReference type="Proteomes" id="UP000218327">
    <property type="component" value="Unassembled WGS sequence"/>
</dbReference>
<evidence type="ECO:0000313" key="3">
    <source>
        <dbReference type="EMBL" id="PCJ22021.1"/>
    </source>
</evidence>
<sequence>MRKLIIALLSIGVSSQLVAQANDRGEIYQPVPAKVTGVGHGIAPSDAIVLFDGSDLDAWQIADSEEAAAWDIEDGVVTVKKGAGTIKTRQRFGDIQLHVEWRPTDNVQGDGQGRGNSGIFLHSLYEVQILDSWNNPTYINGQAGSIYKQHIPLVNVSKPPGEWQSYDIIFKAPVYAVTGVLESPAYVTLMQNGVLVLNHAEILGATFTLEPEYTIRCEPYSQSREQDCSGKMPISLQDHGQIVSYRNIWVREL</sequence>
<evidence type="ECO:0000259" key="2">
    <source>
        <dbReference type="Pfam" id="PF06439"/>
    </source>
</evidence>
<feature type="signal peptide" evidence="1">
    <location>
        <begin position="1"/>
        <end position="19"/>
    </location>
</feature>
<dbReference type="Pfam" id="PF06439">
    <property type="entry name" value="3keto-disac_hyd"/>
    <property type="match status" value="1"/>
</dbReference>
<dbReference type="GO" id="GO:0016787">
    <property type="term" value="F:hydrolase activity"/>
    <property type="evidence" value="ECO:0007669"/>
    <property type="project" value="InterPro"/>
</dbReference>
<dbReference type="InterPro" id="IPR010496">
    <property type="entry name" value="AL/BT2_dom"/>
</dbReference>
<dbReference type="AlphaFoldDB" id="A0A2A5ASE2"/>
<evidence type="ECO:0000256" key="1">
    <source>
        <dbReference type="SAM" id="SignalP"/>
    </source>
</evidence>
<dbReference type="Gene3D" id="2.60.120.560">
    <property type="entry name" value="Exo-inulinase, domain 1"/>
    <property type="match status" value="1"/>
</dbReference>
<proteinExistence type="predicted"/>
<name>A0A2A5ASE2_9GAMM</name>
<keyword evidence="1" id="KW-0732">Signal</keyword>
<feature type="domain" description="3-keto-alpha-glucoside-1,2-lyase/3-keto-2-hydroxy-glucal hydratase" evidence="2">
    <location>
        <begin position="47"/>
        <end position="251"/>
    </location>
</feature>
<comment type="caution">
    <text evidence="3">The sequence shown here is derived from an EMBL/GenBank/DDBJ whole genome shotgun (WGS) entry which is preliminary data.</text>
</comment>
<organism evidence="3 4">
    <name type="scientific">SAR86 cluster bacterium</name>
    <dbReference type="NCBI Taxonomy" id="2030880"/>
    <lineage>
        <taxon>Bacteria</taxon>
        <taxon>Pseudomonadati</taxon>
        <taxon>Pseudomonadota</taxon>
        <taxon>Gammaproteobacteria</taxon>
        <taxon>SAR86 cluster</taxon>
    </lineage>
</organism>
<accession>A0A2A5ASE2</accession>
<reference evidence="4" key="1">
    <citation type="submission" date="2017-08" db="EMBL/GenBank/DDBJ databases">
        <title>A dynamic microbial community with high functional redundancy inhabits the cold, oxic subseafloor aquifer.</title>
        <authorList>
            <person name="Tully B.J."/>
            <person name="Wheat C.G."/>
            <person name="Glazer B.T."/>
            <person name="Huber J.A."/>
        </authorList>
    </citation>
    <scope>NUCLEOTIDE SEQUENCE [LARGE SCALE GENOMIC DNA]</scope>
</reference>